<dbReference type="Proteomes" id="UP001623349">
    <property type="component" value="Unassembled WGS sequence"/>
</dbReference>
<protein>
    <submittedName>
        <fullName evidence="2">Transmembrane protein 29</fullName>
    </submittedName>
</protein>
<keyword evidence="2" id="KW-0812">Transmembrane</keyword>
<dbReference type="InterPro" id="IPR029222">
    <property type="entry name" value="VCF1/2-like"/>
</dbReference>
<feature type="region of interest" description="Disordered" evidence="1">
    <location>
        <begin position="18"/>
        <end position="119"/>
    </location>
</feature>
<dbReference type="PANTHER" id="PTHR34763:SF3">
    <property type="entry name" value="FAM104B"/>
    <property type="match status" value="1"/>
</dbReference>
<evidence type="ECO:0000313" key="3">
    <source>
        <dbReference type="Proteomes" id="UP001623349"/>
    </source>
</evidence>
<dbReference type="EMBL" id="BAAFST010000231">
    <property type="protein sequence ID" value="GAB1303374.1"/>
    <property type="molecule type" value="Genomic_DNA"/>
</dbReference>
<dbReference type="PANTHER" id="PTHR34763">
    <property type="entry name" value="PROTEIN FAM104A"/>
    <property type="match status" value="1"/>
</dbReference>
<accession>A0ABQ0FVV2</accession>
<evidence type="ECO:0000313" key="2">
    <source>
        <dbReference type="EMBL" id="GAB1303374.1"/>
    </source>
</evidence>
<proteinExistence type="predicted"/>
<organism evidence="2 3">
    <name type="scientific">Apodemus speciosus</name>
    <name type="common">Large Japanese field mouse</name>
    <dbReference type="NCBI Taxonomy" id="105296"/>
    <lineage>
        <taxon>Eukaryota</taxon>
        <taxon>Metazoa</taxon>
        <taxon>Chordata</taxon>
        <taxon>Craniata</taxon>
        <taxon>Vertebrata</taxon>
        <taxon>Euteleostomi</taxon>
        <taxon>Mammalia</taxon>
        <taxon>Eutheria</taxon>
        <taxon>Euarchontoglires</taxon>
        <taxon>Glires</taxon>
        <taxon>Rodentia</taxon>
        <taxon>Myomorpha</taxon>
        <taxon>Muroidea</taxon>
        <taxon>Muridae</taxon>
        <taxon>Murinae</taxon>
        <taxon>Apodemus</taxon>
    </lineage>
</organism>
<feature type="compositionally biased region" description="Basic and acidic residues" evidence="1">
    <location>
        <begin position="82"/>
        <end position="93"/>
    </location>
</feature>
<sequence>MGFLQNFYDCTLECEVGKLWEVQDQPSHGKRRRDENEEENEDENVHPPHSKRSKRDQALQNTRANQLTNNENGRNQRNTTNTDHERVQGHRLNESTAEEDANIHELSQEADNEVCQEGDPYSHINNILREAHFYSLQQRGKSSKTT</sequence>
<name>A0ABQ0FVV2_APOSI</name>
<comment type="caution">
    <text evidence="2">The sequence shown here is derived from an EMBL/GenBank/DDBJ whole genome shotgun (WGS) entry which is preliminary data.</text>
</comment>
<reference evidence="2 3" key="1">
    <citation type="submission" date="2024-08" db="EMBL/GenBank/DDBJ databases">
        <title>The draft genome of Apodemus speciosus.</title>
        <authorList>
            <person name="Nabeshima K."/>
            <person name="Suzuki S."/>
            <person name="Onuma M."/>
        </authorList>
    </citation>
    <scope>NUCLEOTIDE SEQUENCE [LARGE SCALE GENOMIC DNA]</scope>
    <source>
        <strain evidence="2">IB14-021</strain>
    </source>
</reference>
<keyword evidence="2" id="KW-0472">Membrane</keyword>
<feature type="compositionally biased region" description="Polar residues" evidence="1">
    <location>
        <begin position="58"/>
        <end position="81"/>
    </location>
</feature>
<gene>
    <name evidence="2" type="ORF">APTSU1_001862000</name>
</gene>
<keyword evidence="3" id="KW-1185">Reference proteome</keyword>
<dbReference type="Pfam" id="PF15434">
    <property type="entry name" value="FAM104"/>
    <property type="match status" value="1"/>
</dbReference>
<evidence type="ECO:0000256" key="1">
    <source>
        <dbReference type="SAM" id="MobiDB-lite"/>
    </source>
</evidence>